<dbReference type="Gene3D" id="3.40.47.10">
    <property type="match status" value="1"/>
</dbReference>
<dbReference type="SUPFAM" id="SSF53901">
    <property type="entry name" value="Thiolase-like"/>
    <property type="match status" value="1"/>
</dbReference>
<name>A0A0D6L5E6_9BILA</name>
<dbReference type="GO" id="GO:0006633">
    <property type="term" value="P:fatty acid biosynthetic process"/>
    <property type="evidence" value="ECO:0007669"/>
    <property type="project" value="InterPro"/>
</dbReference>
<evidence type="ECO:0000259" key="5">
    <source>
        <dbReference type="Pfam" id="PF08545"/>
    </source>
</evidence>
<dbReference type="AlphaFoldDB" id="A0A0D6L5E6"/>
<reference evidence="6 7" key="1">
    <citation type="submission" date="2013-05" db="EMBL/GenBank/DDBJ databases">
        <title>Draft genome of the parasitic nematode Anyclostoma ceylanicum.</title>
        <authorList>
            <person name="Mitreva M."/>
        </authorList>
    </citation>
    <scope>NUCLEOTIDE SEQUENCE [LARGE SCALE GENOMIC DNA]</scope>
</reference>
<evidence type="ECO:0000259" key="4">
    <source>
        <dbReference type="Pfam" id="PF08541"/>
    </source>
</evidence>
<evidence type="ECO:0000256" key="2">
    <source>
        <dbReference type="ARBA" id="ARBA00023315"/>
    </source>
</evidence>
<evidence type="ECO:0000256" key="3">
    <source>
        <dbReference type="SAM" id="Phobius"/>
    </source>
</evidence>
<dbReference type="GO" id="GO:0044550">
    <property type="term" value="P:secondary metabolite biosynthetic process"/>
    <property type="evidence" value="ECO:0007669"/>
    <property type="project" value="TreeGrafter"/>
</dbReference>
<dbReference type="PANTHER" id="PTHR34069">
    <property type="entry name" value="3-OXOACYL-[ACYL-CARRIER-PROTEIN] SYNTHASE 3"/>
    <property type="match status" value="1"/>
</dbReference>
<dbReference type="Pfam" id="PF08541">
    <property type="entry name" value="ACP_syn_III_C"/>
    <property type="match status" value="1"/>
</dbReference>
<dbReference type="InterPro" id="IPR016039">
    <property type="entry name" value="Thiolase-like"/>
</dbReference>
<protein>
    <submittedName>
        <fullName evidence="6">Beta-ketoacyl-acyl-carrier-protein synthase III</fullName>
    </submittedName>
</protein>
<dbReference type="EMBL" id="KE127024">
    <property type="protein sequence ID" value="EPB65813.1"/>
    <property type="molecule type" value="Genomic_DNA"/>
</dbReference>
<evidence type="ECO:0000313" key="6">
    <source>
        <dbReference type="EMBL" id="EPB65813.1"/>
    </source>
</evidence>
<dbReference type="CDD" id="cd00830">
    <property type="entry name" value="KAS_III"/>
    <property type="match status" value="1"/>
</dbReference>
<keyword evidence="2" id="KW-0012">Acyltransferase</keyword>
<gene>
    <name evidence="6" type="ORF">ANCCEY_15114</name>
</gene>
<dbReference type="InterPro" id="IPR013751">
    <property type="entry name" value="ACP_syn_III_N"/>
</dbReference>
<keyword evidence="3" id="KW-0472">Membrane</keyword>
<feature type="domain" description="Beta-ketoacyl-[acyl-carrier-protein] synthase III N-terminal" evidence="5">
    <location>
        <begin position="143"/>
        <end position="224"/>
    </location>
</feature>
<dbReference type="InterPro" id="IPR013747">
    <property type="entry name" value="ACP_syn_III_C"/>
</dbReference>
<sequence length="378" mass="41406">MTKQEFLSQREIWQLVKLSEIFISSYSADQMALTKHTGSEIVGIVSVVPKETEDNLELDLLTVEERQALVNHTGIRFRRVAPEKTTIRDLFERSVQLLLEKTGWEKDSIDVLICVTQSPEMVIPSVSCRLHGDLELSGHTMCFDINSGCSGFVYGLNVISGLLSGIASKNGRAILCCGDLSTHLISSSDKSVRPIFSDGVSAIAVERLSGAAEITGYYNLETDGKGQHAIEIQPIGNDSGAMRLNGIDVFGYSVKLVPRNIRELLSFSGHSMDFPDLFVFHQANKLINESIRRQLSVAGEKVPYSISEYGNTASASIPLTLGTIWKTHRPESGWILISGFGVGFSAASALIVLIRSFVKHRKSIEVGSTCKKPNDRNG</sequence>
<keyword evidence="7" id="KW-1185">Reference proteome</keyword>
<keyword evidence="1" id="KW-0808">Transferase</keyword>
<accession>A0A0D6L5E6</accession>
<proteinExistence type="predicted"/>
<dbReference type="GO" id="GO:0004315">
    <property type="term" value="F:3-oxoacyl-[acyl-carrier-protein] synthase activity"/>
    <property type="evidence" value="ECO:0007669"/>
    <property type="project" value="InterPro"/>
</dbReference>
<dbReference type="PANTHER" id="PTHR34069:SF2">
    <property type="entry name" value="BETA-KETOACYL-[ACYL-CARRIER-PROTEIN] SYNTHASE III"/>
    <property type="match status" value="1"/>
</dbReference>
<keyword evidence="3" id="KW-0812">Transmembrane</keyword>
<feature type="transmembrane region" description="Helical" evidence="3">
    <location>
        <begin position="333"/>
        <end position="354"/>
    </location>
</feature>
<organism evidence="6 7">
    <name type="scientific">Ancylostoma ceylanicum</name>
    <dbReference type="NCBI Taxonomy" id="53326"/>
    <lineage>
        <taxon>Eukaryota</taxon>
        <taxon>Metazoa</taxon>
        <taxon>Ecdysozoa</taxon>
        <taxon>Nematoda</taxon>
        <taxon>Chromadorea</taxon>
        <taxon>Rhabditida</taxon>
        <taxon>Rhabditina</taxon>
        <taxon>Rhabditomorpha</taxon>
        <taxon>Strongyloidea</taxon>
        <taxon>Ancylostomatidae</taxon>
        <taxon>Ancylostomatinae</taxon>
        <taxon>Ancylostoma</taxon>
    </lineage>
</organism>
<evidence type="ECO:0000256" key="1">
    <source>
        <dbReference type="ARBA" id="ARBA00022679"/>
    </source>
</evidence>
<feature type="domain" description="Beta-ketoacyl-[acyl-carrier-protein] synthase III C-terminal" evidence="4">
    <location>
        <begin position="275"/>
        <end position="351"/>
    </location>
</feature>
<evidence type="ECO:0000313" key="7">
    <source>
        <dbReference type="Proteomes" id="UP000054495"/>
    </source>
</evidence>
<dbReference type="Proteomes" id="UP000054495">
    <property type="component" value="Unassembled WGS sequence"/>
</dbReference>
<dbReference type="Pfam" id="PF08545">
    <property type="entry name" value="ACP_syn_III"/>
    <property type="match status" value="1"/>
</dbReference>
<keyword evidence="3" id="KW-1133">Transmembrane helix</keyword>